<comment type="similarity">
    <text evidence="3">Belongs to the CENP-U/AME1 family.</text>
</comment>
<dbReference type="InterPro" id="IPR025214">
    <property type="entry name" value="CENP-U"/>
</dbReference>
<dbReference type="GO" id="GO:0005634">
    <property type="term" value="C:nucleus"/>
    <property type="evidence" value="ECO:0007669"/>
    <property type="project" value="UniProtKB-SubCell"/>
</dbReference>
<dbReference type="GO" id="GO:0000775">
    <property type="term" value="C:chromosome, centromeric region"/>
    <property type="evidence" value="ECO:0007669"/>
    <property type="project" value="UniProtKB-SubCell"/>
</dbReference>
<dbReference type="Pfam" id="PF13097">
    <property type="entry name" value="CENP-U"/>
    <property type="match status" value="1"/>
</dbReference>
<keyword evidence="8" id="KW-0137">Centromere</keyword>
<evidence type="ECO:0000256" key="10">
    <source>
        <dbReference type="SAM" id="Coils"/>
    </source>
</evidence>
<dbReference type="Proteomes" id="UP001190640">
    <property type="component" value="Chromosome 10"/>
</dbReference>
<dbReference type="PANTHER" id="PTHR32222:SF1">
    <property type="entry name" value="CENTROMERE PROTEIN U"/>
    <property type="match status" value="1"/>
</dbReference>
<feature type="compositionally biased region" description="Polar residues" evidence="11">
    <location>
        <begin position="1"/>
        <end position="13"/>
    </location>
</feature>
<dbReference type="CTD" id="79682"/>
<evidence type="ECO:0000256" key="11">
    <source>
        <dbReference type="SAM" id="MobiDB-lite"/>
    </source>
</evidence>
<dbReference type="RefSeq" id="XP_054846680.1">
    <property type="nucleotide sequence ID" value="XM_054990705.1"/>
</dbReference>
<feature type="compositionally biased region" description="Acidic residues" evidence="11">
    <location>
        <begin position="60"/>
        <end position="69"/>
    </location>
</feature>
<feature type="compositionally biased region" description="Polar residues" evidence="11">
    <location>
        <begin position="119"/>
        <end position="130"/>
    </location>
</feature>
<accession>A0AA97L8B1</accession>
<keyword evidence="12" id="KW-1185">Reference proteome</keyword>
<proteinExistence type="inferred from homology"/>
<sequence length="369" mass="42434">MVSLVASISSHLSNKMPKEKTRLKSRGKVGGCKTKLRARDKWLRPEVPDISRILKLPGSEQEEEPDELFDPPLHSTAVSVYEDEEAEKDQYSEHDESISNLSENSELDAPGTISREAKQGQTQKSKNQLAVKSRRVEREDSEPQLAEENVMPRIIAKSPVQQEEGSSPEMEAENIDPDDDITHSVKIWRPSGFSRRVTELDVILDECEKITAQYKQGVEMKICRRAIDSFYVGFRDQAVNTSKEAEELRRTKLRSSKMVGKINKKRLRLFEVKEELIRTEPQLKKLQRECTELREKISSLRNARRLLNNLKDLKQEHVCNQKKKPQEKVVYGVHSLPALLVESRRILGAESHFQNINSKLQQMLDLQNK</sequence>
<keyword evidence="7" id="KW-0539">Nucleus</keyword>
<evidence type="ECO:0000256" key="4">
    <source>
        <dbReference type="ARBA" id="ARBA00016402"/>
    </source>
</evidence>
<feature type="compositionally biased region" description="Basic and acidic residues" evidence="11">
    <location>
        <begin position="37"/>
        <end position="49"/>
    </location>
</feature>
<evidence type="ECO:0000256" key="8">
    <source>
        <dbReference type="ARBA" id="ARBA00023328"/>
    </source>
</evidence>
<dbReference type="AlphaFoldDB" id="A0AA97L8B1"/>
<gene>
    <name evidence="13" type="primary">CENPU</name>
</gene>
<keyword evidence="5" id="KW-0158">Chromosome</keyword>
<feature type="region of interest" description="Disordered" evidence="11">
    <location>
        <begin position="1"/>
        <end position="145"/>
    </location>
</feature>
<dbReference type="KEGG" id="emc:129337173"/>
<keyword evidence="6 10" id="KW-0175">Coiled coil</keyword>
<comment type="subcellular location">
    <subcellularLocation>
        <location evidence="2">Chromosome</location>
        <location evidence="2">Centromere</location>
    </subcellularLocation>
    <subcellularLocation>
        <location evidence="1">Nucleus</location>
    </subcellularLocation>
</comment>
<evidence type="ECO:0000256" key="7">
    <source>
        <dbReference type="ARBA" id="ARBA00023242"/>
    </source>
</evidence>
<evidence type="ECO:0000313" key="12">
    <source>
        <dbReference type="Proteomes" id="UP001190640"/>
    </source>
</evidence>
<evidence type="ECO:0000256" key="1">
    <source>
        <dbReference type="ARBA" id="ARBA00004123"/>
    </source>
</evidence>
<evidence type="ECO:0000256" key="2">
    <source>
        <dbReference type="ARBA" id="ARBA00004584"/>
    </source>
</evidence>
<evidence type="ECO:0000256" key="9">
    <source>
        <dbReference type="ARBA" id="ARBA00031456"/>
    </source>
</evidence>
<evidence type="ECO:0000256" key="3">
    <source>
        <dbReference type="ARBA" id="ARBA00010440"/>
    </source>
</evidence>
<evidence type="ECO:0000256" key="5">
    <source>
        <dbReference type="ARBA" id="ARBA00022454"/>
    </source>
</evidence>
<dbReference type="PANTHER" id="PTHR32222">
    <property type="entry name" value="CENTROMERE PROTEIN U"/>
    <property type="match status" value="1"/>
</dbReference>
<reference evidence="13" key="1">
    <citation type="submission" date="2025-08" db="UniProtKB">
        <authorList>
            <consortium name="RefSeq"/>
        </authorList>
    </citation>
    <scope>IDENTIFICATION</scope>
    <source>
        <tissue evidence="13">Blood</tissue>
    </source>
</reference>
<organism evidence="12 13">
    <name type="scientific">Eublepharis macularius</name>
    <name type="common">Leopard gecko</name>
    <name type="synonym">Cyrtodactylus macularius</name>
    <dbReference type="NCBI Taxonomy" id="481883"/>
    <lineage>
        <taxon>Eukaryota</taxon>
        <taxon>Metazoa</taxon>
        <taxon>Chordata</taxon>
        <taxon>Craniata</taxon>
        <taxon>Vertebrata</taxon>
        <taxon>Euteleostomi</taxon>
        <taxon>Lepidosauria</taxon>
        <taxon>Squamata</taxon>
        <taxon>Bifurcata</taxon>
        <taxon>Gekkota</taxon>
        <taxon>Eublepharidae</taxon>
        <taxon>Eublepharinae</taxon>
        <taxon>Eublepharis</taxon>
    </lineage>
</organism>
<evidence type="ECO:0000256" key="6">
    <source>
        <dbReference type="ARBA" id="ARBA00023054"/>
    </source>
</evidence>
<feature type="coiled-coil region" evidence="10">
    <location>
        <begin position="283"/>
        <end position="323"/>
    </location>
</feature>
<feature type="compositionally biased region" description="Basic and acidic residues" evidence="11">
    <location>
        <begin position="88"/>
        <end position="97"/>
    </location>
</feature>
<evidence type="ECO:0000313" key="13">
    <source>
        <dbReference type="RefSeq" id="XP_054846680.1"/>
    </source>
</evidence>
<protein>
    <recommendedName>
        <fullName evidence="4">Centromere protein U</fullName>
    </recommendedName>
    <alternativeName>
        <fullName evidence="9">MLF1-interacting protein</fullName>
    </alternativeName>
</protein>
<name>A0AA97L8B1_EUBMA</name>
<dbReference type="GeneID" id="129337173"/>